<reference evidence="1" key="1">
    <citation type="submission" date="2021-03" db="EMBL/GenBank/DDBJ databases">
        <authorList>
            <person name="Tran Van P."/>
        </authorList>
    </citation>
    <scope>NUCLEOTIDE SEQUENCE</scope>
</reference>
<evidence type="ECO:0000313" key="2">
    <source>
        <dbReference type="Proteomes" id="UP001153148"/>
    </source>
</evidence>
<comment type="caution">
    <text evidence="1">The sequence shown here is derived from an EMBL/GenBank/DDBJ whole genome shotgun (WGS) entry which is preliminary data.</text>
</comment>
<dbReference type="Proteomes" id="UP001153148">
    <property type="component" value="Unassembled WGS sequence"/>
</dbReference>
<gene>
    <name evidence="1" type="ORF">TPAB3V08_LOCUS13018</name>
</gene>
<evidence type="ECO:0000313" key="1">
    <source>
        <dbReference type="EMBL" id="CAG2066075.1"/>
    </source>
</evidence>
<sequence length="145" mass="16565">CYLFQDHIPSVVEINLAIERVLAEEHLKNNPNISLHYNGIKMMSSIPEFRVPPYLIDFGLVIVDTEVHQNVTLTNHGPGLVMINLCKPDRKNSFKNLGFEVVFKNIVDLPVGGFVTLFVKFLPLRRRYQTQQTNVDVTAWLEVSS</sequence>
<dbReference type="InterPro" id="IPR013783">
    <property type="entry name" value="Ig-like_fold"/>
</dbReference>
<dbReference type="Gene3D" id="2.60.40.10">
    <property type="entry name" value="Immunoglobulins"/>
    <property type="match status" value="1"/>
</dbReference>
<keyword evidence="2" id="KW-1185">Reference proteome</keyword>
<proteinExistence type="predicted"/>
<organism evidence="1 2">
    <name type="scientific">Timema podura</name>
    <name type="common">Walking stick</name>
    <dbReference type="NCBI Taxonomy" id="61482"/>
    <lineage>
        <taxon>Eukaryota</taxon>
        <taxon>Metazoa</taxon>
        <taxon>Ecdysozoa</taxon>
        <taxon>Arthropoda</taxon>
        <taxon>Hexapoda</taxon>
        <taxon>Insecta</taxon>
        <taxon>Pterygota</taxon>
        <taxon>Neoptera</taxon>
        <taxon>Polyneoptera</taxon>
        <taxon>Phasmatodea</taxon>
        <taxon>Timematodea</taxon>
        <taxon>Timematoidea</taxon>
        <taxon>Timematidae</taxon>
        <taxon>Timema</taxon>
    </lineage>
</organism>
<accession>A0ABN7PG71</accession>
<feature type="non-terminal residue" evidence="1">
    <location>
        <position position="1"/>
    </location>
</feature>
<name>A0ABN7PG71_TIMPD</name>
<dbReference type="EMBL" id="CAJPIN010050132">
    <property type="protein sequence ID" value="CAG2066075.1"/>
    <property type="molecule type" value="Genomic_DNA"/>
</dbReference>
<protein>
    <submittedName>
        <fullName evidence="1">Uncharacterized protein</fullName>
    </submittedName>
</protein>
<feature type="non-terminal residue" evidence="1">
    <location>
        <position position="145"/>
    </location>
</feature>